<name>A0ABX1Q1K3_9RHOO</name>
<gene>
    <name evidence="3" type="ORF">GPA22_16065</name>
</gene>
<evidence type="ECO:0000313" key="3">
    <source>
        <dbReference type="EMBL" id="NMG45233.1"/>
    </source>
</evidence>
<organism evidence="3 4">
    <name type="scientific">Aromatoleum toluvorans</name>
    <dbReference type="NCBI Taxonomy" id="92002"/>
    <lineage>
        <taxon>Bacteria</taxon>
        <taxon>Pseudomonadati</taxon>
        <taxon>Pseudomonadota</taxon>
        <taxon>Betaproteobacteria</taxon>
        <taxon>Rhodocyclales</taxon>
        <taxon>Rhodocyclaceae</taxon>
        <taxon>Aromatoleum</taxon>
    </lineage>
</organism>
<evidence type="ECO:0000313" key="4">
    <source>
        <dbReference type="Proteomes" id="UP000623795"/>
    </source>
</evidence>
<dbReference type="EMBL" id="WTVN01000027">
    <property type="protein sequence ID" value="NMG45233.1"/>
    <property type="molecule type" value="Genomic_DNA"/>
</dbReference>
<dbReference type="Proteomes" id="UP000623795">
    <property type="component" value="Unassembled WGS sequence"/>
</dbReference>
<dbReference type="RefSeq" id="WP_169257076.1">
    <property type="nucleotide sequence ID" value="NZ_WTVN01000027.1"/>
</dbReference>
<dbReference type="InterPro" id="IPR002048">
    <property type="entry name" value="EF_hand_dom"/>
</dbReference>
<feature type="transmembrane region" description="Helical" evidence="1">
    <location>
        <begin position="278"/>
        <end position="300"/>
    </location>
</feature>
<keyword evidence="1" id="KW-0812">Transmembrane</keyword>
<evidence type="ECO:0000256" key="1">
    <source>
        <dbReference type="SAM" id="Phobius"/>
    </source>
</evidence>
<sequence>MLTRLRRDVANLTLPTLHLLTIALVFKTAPGKGWGLGIGFLAASSLYGWQRSVRAARVIADTPTSRIASAAQGYVELRGRGRPLDGTPLLSPVNGLPVLWYRVRTERRDSDGKWRHEATDESDASFLLDDGSGACAVDPEGADMMVRRQETYTRGDTRHTQWCLIDRDRLYVLGDFATLGSVAPEFDIGRQTRELLDHWKSDRKALLERFDLDGDGEIDLREWELARSQARREVTQLRDEILSAPEAHVVRKPASKSLFLISDLDPDRLAARYRWWSAYHVAVFFASAAAASWLGGIVGVTG</sequence>
<comment type="caution">
    <text evidence="3">The sequence shown here is derived from an EMBL/GenBank/DDBJ whole genome shotgun (WGS) entry which is preliminary data.</text>
</comment>
<feature type="domain" description="EF-hand" evidence="2">
    <location>
        <begin position="198"/>
        <end position="233"/>
    </location>
</feature>
<dbReference type="PROSITE" id="PS50222">
    <property type="entry name" value="EF_HAND_2"/>
    <property type="match status" value="1"/>
</dbReference>
<proteinExistence type="predicted"/>
<keyword evidence="4" id="KW-1185">Reference proteome</keyword>
<reference evidence="3 4" key="1">
    <citation type="submission" date="2019-12" db="EMBL/GenBank/DDBJ databases">
        <title>Comparative genomics gives insights into the taxonomy of the Azoarcus-Aromatoleum group and reveals separate origins of nif in the plant-associated Azoarcus and non-plant-associated Aromatoleum sub-groups.</title>
        <authorList>
            <person name="Lafos M."/>
            <person name="Maluk M."/>
            <person name="Batista M."/>
            <person name="Junghare M."/>
            <person name="Carmona M."/>
            <person name="Faoro H."/>
            <person name="Cruz L.M."/>
            <person name="Battistoni F."/>
            <person name="De Souza E."/>
            <person name="Pedrosa F."/>
            <person name="Chen W.-M."/>
            <person name="Poole P.S."/>
            <person name="Dixon R.A."/>
            <person name="James E.K."/>
        </authorList>
    </citation>
    <scope>NUCLEOTIDE SEQUENCE [LARGE SCALE GENOMIC DNA]</scope>
    <source>
        <strain evidence="3 4">Td21</strain>
    </source>
</reference>
<keyword evidence="1" id="KW-1133">Transmembrane helix</keyword>
<dbReference type="InterPro" id="IPR018247">
    <property type="entry name" value="EF_Hand_1_Ca_BS"/>
</dbReference>
<dbReference type="PROSITE" id="PS00018">
    <property type="entry name" value="EF_HAND_1"/>
    <property type="match status" value="1"/>
</dbReference>
<protein>
    <recommendedName>
        <fullName evidence="2">EF-hand domain-containing protein</fullName>
    </recommendedName>
</protein>
<accession>A0ABX1Q1K3</accession>
<keyword evidence="1" id="KW-0472">Membrane</keyword>
<evidence type="ECO:0000259" key="2">
    <source>
        <dbReference type="PROSITE" id="PS50222"/>
    </source>
</evidence>